<dbReference type="SUPFAM" id="SSF52335">
    <property type="entry name" value="Methylglyoxal synthase-like"/>
    <property type="match status" value="1"/>
</dbReference>
<dbReference type="Gene3D" id="3.40.50.1380">
    <property type="entry name" value="Methylglyoxal synthase-like domain"/>
    <property type="match status" value="1"/>
</dbReference>
<reference evidence="3" key="1">
    <citation type="journal article" date="2023" name="Commun. Biol.">
        <title>Genome analysis of Parmales, the sister group of diatoms, reveals the evolutionary specialization of diatoms from phago-mixotrophs to photoautotrophs.</title>
        <authorList>
            <person name="Ban H."/>
            <person name="Sato S."/>
            <person name="Yoshikawa S."/>
            <person name="Yamada K."/>
            <person name="Nakamura Y."/>
            <person name="Ichinomiya M."/>
            <person name="Sato N."/>
            <person name="Blanc-Mathieu R."/>
            <person name="Endo H."/>
            <person name="Kuwata A."/>
            <person name="Ogata H."/>
        </authorList>
    </citation>
    <scope>NUCLEOTIDE SEQUENCE [LARGE SCALE GENOMIC DNA]</scope>
</reference>
<organism evidence="2 3">
    <name type="scientific">Triparma columacea</name>
    <dbReference type="NCBI Taxonomy" id="722753"/>
    <lineage>
        <taxon>Eukaryota</taxon>
        <taxon>Sar</taxon>
        <taxon>Stramenopiles</taxon>
        <taxon>Ochrophyta</taxon>
        <taxon>Bolidophyceae</taxon>
        <taxon>Parmales</taxon>
        <taxon>Triparmaceae</taxon>
        <taxon>Triparma</taxon>
    </lineage>
</organism>
<dbReference type="AlphaFoldDB" id="A0A9W7FWJ8"/>
<sequence length="321" mass="35526">MASKTDIRKLSLVTQIPAMQNPSGVSDEVKKKQIANMNRRMTRKMTVLPVEVAKLFGAQNLSENVDDTFDEDDEDNEDDESTEDSDSEERSKEELNDMFSPENMRCLALISHNYMKPAMKLFVLANKNVLRRFRLTGTATTMKMLRSVFGDDPNVVYGPTCSSGPLGGDAQVAAQMCMEDLGGMFFFRDPLTSHPHIADIESLARLANVHNIMTCENPTTGLMLINVLKMATEEKRPELIPSFFTTLESPCVKSYQEEQNRVSASVAGNPIMEARHSSPYARKLKAEVKASQLKEVVAVQAAGAAKLSQEAVNNDNPTLQA</sequence>
<dbReference type="PROSITE" id="PS01335">
    <property type="entry name" value="METHYLGLYOXAL_SYNTH"/>
    <property type="match status" value="1"/>
</dbReference>
<dbReference type="PANTHER" id="PTHR30492">
    <property type="entry name" value="METHYLGLYOXAL SYNTHASE"/>
    <property type="match status" value="1"/>
</dbReference>
<accession>A0A9W7FWJ8</accession>
<proteinExistence type="predicted"/>
<feature type="compositionally biased region" description="Acidic residues" evidence="1">
    <location>
        <begin position="64"/>
        <end position="87"/>
    </location>
</feature>
<dbReference type="Proteomes" id="UP001165065">
    <property type="component" value="Unassembled WGS sequence"/>
</dbReference>
<keyword evidence="3" id="KW-1185">Reference proteome</keyword>
<dbReference type="GO" id="GO:0008929">
    <property type="term" value="F:methylglyoxal synthase activity"/>
    <property type="evidence" value="ECO:0007669"/>
    <property type="project" value="InterPro"/>
</dbReference>
<name>A0A9W7FWJ8_9STRA</name>
<evidence type="ECO:0008006" key="4">
    <source>
        <dbReference type="Google" id="ProtNLM"/>
    </source>
</evidence>
<dbReference type="OrthoDB" id="43008at2759"/>
<dbReference type="InterPro" id="IPR036914">
    <property type="entry name" value="MGS-like_dom_sf"/>
</dbReference>
<feature type="region of interest" description="Disordered" evidence="1">
    <location>
        <begin position="63"/>
        <end position="97"/>
    </location>
</feature>
<dbReference type="InterPro" id="IPR018148">
    <property type="entry name" value="Methylglyoxal_synth_AS"/>
</dbReference>
<dbReference type="InterPro" id="IPR004363">
    <property type="entry name" value="Methylgl_synth"/>
</dbReference>
<comment type="caution">
    <text evidence="2">The sequence shown here is derived from an EMBL/GenBank/DDBJ whole genome shotgun (WGS) entry which is preliminary data.</text>
</comment>
<evidence type="ECO:0000256" key="1">
    <source>
        <dbReference type="SAM" id="MobiDB-lite"/>
    </source>
</evidence>
<protein>
    <recommendedName>
        <fullName evidence="4">Methylglyoxal synthase</fullName>
    </recommendedName>
</protein>
<dbReference type="NCBIfam" id="NF003559">
    <property type="entry name" value="PRK05234.1"/>
    <property type="match status" value="1"/>
</dbReference>
<dbReference type="GO" id="GO:0019242">
    <property type="term" value="P:methylglyoxal biosynthetic process"/>
    <property type="evidence" value="ECO:0007669"/>
    <property type="project" value="InterPro"/>
</dbReference>
<dbReference type="GO" id="GO:0005829">
    <property type="term" value="C:cytosol"/>
    <property type="evidence" value="ECO:0007669"/>
    <property type="project" value="TreeGrafter"/>
</dbReference>
<dbReference type="EMBL" id="BRYA01000506">
    <property type="protein sequence ID" value="GMI20189.1"/>
    <property type="molecule type" value="Genomic_DNA"/>
</dbReference>
<evidence type="ECO:0000313" key="3">
    <source>
        <dbReference type="Proteomes" id="UP001165065"/>
    </source>
</evidence>
<evidence type="ECO:0000313" key="2">
    <source>
        <dbReference type="EMBL" id="GMI20189.1"/>
    </source>
</evidence>
<dbReference type="PANTHER" id="PTHR30492:SF0">
    <property type="entry name" value="METHYLGLYOXAL SYNTHASE"/>
    <property type="match status" value="1"/>
</dbReference>
<gene>
    <name evidence="2" type="ORF">TrCOL_g5005</name>
</gene>